<reference evidence="1 2" key="1">
    <citation type="journal article" date="2023" name="Sci. Data">
        <title>Genome assembly of the Korean intertidal mud-creeper Batillaria attramentaria.</title>
        <authorList>
            <person name="Patra A.K."/>
            <person name="Ho P.T."/>
            <person name="Jun S."/>
            <person name="Lee S.J."/>
            <person name="Kim Y."/>
            <person name="Won Y.J."/>
        </authorList>
    </citation>
    <scope>NUCLEOTIDE SEQUENCE [LARGE SCALE GENOMIC DNA]</scope>
    <source>
        <strain evidence="1">Wonlab-2016</strain>
    </source>
</reference>
<keyword evidence="2" id="KW-1185">Reference proteome</keyword>
<dbReference type="AlphaFoldDB" id="A0ABD0K277"/>
<dbReference type="EMBL" id="JACVVK020000264">
    <property type="protein sequence ID" value="KAK7481339.1"/>
    <property type="molecule type" value="Genomic_DNA"/>
</dbReference>
<sequence>MVHINNYLLRNLHVLVKNAKTIDLKHQGKTILPPSGIETVKQQPESALSLIVHIRTCEAMDQTESMDKVQLVCKMRRAGSFCISNKQTRSICDFQAERVKHQKALNRLLKLELMVHEDWGRKPNFPNYSKACRSEVNVVRAVDGLQLYQVNGREWWTVYNCTR</sequence>
<proteinExistence type="predicted"/>
<evidence type="ECO:0000313" key="1">
    <source>
        <dbReference type="EMBL" id="KAK7481339.1"/>
    </source>
</evidence>
<evidence type="ECO:0000313" key="2">
    <source>
        <dbReference type="Proteomes" id="UP001519460"/>
    </source>
</evidence>
<name>A0ABD0K277_9CAEN</name>
<accession>A0ABD0K277</accession>
<organism evidence="1 2">
    <name type="scientific">Batillaria attramentaria</name>
    <dbReference type="NCBI Taxonomy" id="370345"/>
    <lineage>
        <taxon>Eukaryota</taxon>
        <taxon>Metazoa</taxon>
        <taxon>Spiralia</taxon>
        <taxon>Lophotrochozoa</taxon>
        <taxon>Mollusca</taxon>
        <taxon>Gastropoda</taxon>
        <taxon>Caenogastropoda</taxon>
        <taxon>Sorbeoconcha</taxon>
        <taxon>Cerithioidea</taxon>
        <taxon>Batillariidae</taxon>
        <taxon>Batillaria</taxon>
    </lineage>
</organism>
<comment type="caution">
    <text evidence="1">The sequence shown here is derived from an EMBL/GenBank/DDBJ whole genome shotgun (WGS) entry which is preliminary data.</text>
</comment>
<protein>
    <submittedName>
        <fullName evidence="1">Uncharacterized protein</fullName>
    </submittedName>
</protein>
<dbReference type="Proteomes" id="UP001519460">
    <property type="component" value="Unassembled WGS sequence"/>
</dbReference>
<gene>
    <name evidence="1" type="ORF">BaRGS_00027419</name>
</gene>